<dbReference type="RefSeq" id="XP_008279164.1">
    <property type="nucleotide sequence ID" value="XM_008280942.1"/>
</dbReference>
<protein>
    <submittedName>
        <fullName evidence="3">Snake venom serine protease PTLE1-like</fullName>
    </submittedName>
</protein>
<dbReference type="SUPFAM" id="SSF50494">
    <property type="entry name" value="Trypsin-like serine proteases"/>
    <property type="match status" value="1"/>
</dbReference>
<reference evidence="3" key="1">
    <citation type="submission" date="2025-08" db="UniProtKB">
        <authorList>
            <consortium name="RefSeq"/>
        </authorList>
    </citation>
    <scope>IDENTIFICATION</scope>
</reference>
<accession>A0A9Y4MZB7</accession>
<dbReference type="GO" id="GO:0004252">
    <property type="term" value="F:serine-type endopeptidase activity"/>
    <property type="evidence" value="ECO:0007669"/>
    <property type="project" value="InterPro"/>
</dbReference>
<dbReference type="InterPro" id="IPR043504">
    <property type="entry name" value="Peptidase_S1_PA_chymotrypsin"/>
</dbReference>
<gene>
    <name evidence="3" type="primary">LOC103356698</name>
</gene>
<dbReference type="InterPro" id="IPR001254">
    <property type="entry name" value="Trypsin_dom"/>
</dbReference>
<keyword evidence="2" id="KW-1185">Reference proteome</keyword>
<dbReference type="AlphaFoldDB" id="A0A9Y4MZB7"/>
<sequence length="144" mass="15432">MLMKLENEVTNITPIDLPDKAACEPLKTPVIGAEVQMAGHGGYQIDANGHALPGKATDLKCATMHVSNCNVPVIQKCKPNEPVVNWICYAEQNVDTCGGDSGGGLIHKDKLYGVHVGSGTCVCTIPAFALNVCHYREWIENNAK</sequence>
<dbReference type="Gene3D" id="2.40.10.10">
    <property type="entry name" value="Trypsin-like serine proteases"/>
    <property type="match status" value="1"/>
</dbReference>
<evidence type="ECO:0000313" key="3">
    <source>
        <dbReference type="RefSeq" id="XP_008279164.1"/>
    </source>
</evidence>
<proteinExistence type="predicted"/>
<dbReference type="GO" id="GO:0006508">
    <property type="term" value="P:proteolysis"/>
    <property type="evidence" value="ECO:0007669"/>
    <property type="project" value="InterPro"/>
</dbReference>
<dbReference type="Proteomes" id="UP000694891">
    <property type="component" value="Unplaced"/>
</dbReference>
<dbReference type="GeneID" id="103356698"/>
<evidence type="ECO:0000313" key="2">
    <source>
        <dbReference type="Proteomes" id="UP000694891"/>
    </source>
</evidence>
<dbReference type="InterPro" id="IPR009003">
    <property type="entry name" value="Peptidase_S1_PA"/>
</dbReference>
<dbReference type="Pfam" id="PF00089">
    <property type="entry name" value="Trypsin"/>
    <property type="match status" value="1"/>
</dbReference>
<evidence type="ECO:0000259" key="1">
    <source>
        <dbReference type="Pfam" id="PF00089"/>
    </source>
</evidence>
<feature type="domain" description="Peptidase S1" evidence="1">
    <location>
        <begin position="1"/>
        <end position="139"/>
    </location>
</feature>
<organism evidence="2 3">
    <name type="scientific">Stegastes partitus</name>
    <name type="common">bicolor damselfish</name>
    <dbReference type="NCBI Taxonomy" id="144197"/>
    <lineage>
        <taxon>Eukaryota</taxon>
        <taxon>Metazoa</taxon>
        <taxon>Chordata</taxon>
        <taxon>Craniata</taxon>
        <taxon>Vertebrata</taxon>
        <taxon>Euteleostomi</taxon>
        <taxon>Actinopterygii</taxon>
        <taxon>Neopterygii</taxon>
        <taxon>Teleostei</taxon>
        <taxon>Neoteleostei</taxon>
        <taxon>Acanthomorphata</taxon>
        <taxon>Ovalentaria</taxon>
        <taxon>Pomacentridae</taxon>
        <taxon>Stegastes</taxon>
    </lineage>
</organism>
<name>A0A9Y4MZB7_9TELE</name>